<reference evidence="2 3" key="1">
    <citation type="submission" date="2022-07" db="EMBL/GenBank/DDBJ databases">
        <title>Genome sequence of Terrisporobacter mayombei DSM6539.</title>
        <authorList>
            <person name="Boeer T."/>
            <person name="Bengelsdorf F.R."/>
            <person name="Daniel R."/>
            <person name="Poehlein A."/>
        </authorList>
    </citation>
    <scope>NUCLEOTIDE SEQUENCE [LARGE SCALE GENOMIC DNA]</scope>
    <source>
        <strain evidence="2 3">DSM 6539</strain>
    </source>
</reference>
<evidence type="ECO:0000313" key="3">
    <source>
        <dbReference type="Proteomes" id="UP001235030"/>
    </source>
</evidence>
<proteinExistence type="predicted"/>
<dbReference type="SUPFAM" id="SSF159006">
    <property type="entry name" value="YopX-like"/>
    <property type="match status" value="1"/>
</dbReference>
<dbReference type="EMBL" id="CP101637">
    <property type="protein sequence ID" value="WMT79895.1"/>
    <property type="molecule type" value="Genomic_DNA"/>
</dbReference>
<organism evidence="2 3">
    <name type="scientific">Terrisporobacter mayombei</name>
    <dbReference type="NCBI Taxonomy" id="1541"/>
    <lineage>
        <taxon>Bacteria</taxon>
        <taxon>Bacillati</taxon>
        <taxon>Bacillota</taxon>
        <taxon>Clostridia</taxon>
        <taxon>Peptostreptococcales</taxon>
        <taxon>Peptostreptococcaceae</taxon>
        <taxon>Terrisporobacter</taxon>
    </lineage>
</organism>
<evidence type="ECO:0000259" key="1">
    <source>
        <dbReference type="Pfam" id="PF09643"/>
    </source>
</evidence>
<dbReference type="NCBIfam" id="TIGR01671">
    <property type="entry name" value="phage_TIGR01671"/>
    <property type="match status" value="1"/>
</dbReference>
<dbReference type="Gene3D" id="2.30.30.290">
    <property type="entry name" value="YopX-like domains"/>
    <property type="match status" value="1"/>
</dbReference>
<dbReference type="Proteomes" id="UP001235030">
    <property type="component" value="Chromosome"/>
</dbReference>
<dbReference type="InterPro" id="IPR023385">
    <property type="entry name" value="YopX-like_C"/>
</dbReference>
<accession>A0ABY9PW19</accession>
<gene>
    <name evidence="2" type="ORF">TEMA_01660</name>
</gene>
<dbReference type="InterPro" id="IPR010024">
    <property type="entry name" value="CHP16711"/>
</dbReference>
<name>A0ABY9PW19_9FIRM</name>
<sequence length="160" mass="18518">MREIKFRGKIIDAHKWVYGNLIQNNDMTFIAEKEEYSSVGYCYDCNRPYSEQYEIDTKTVGQCTGLKDKNGKEIYKGDILSYKRIKDTNCFKEEIEDIEEEVLIGLITYRPIASIVKPYSKNVKCLGYDSVNKECLIIDLQSKEVEVLGNVYDNPELLEG</sequence>
<feature type="domain" description="YopX protein" evidence="1">
    <location>
        <begin position="5"/>
        <end position="159"/>
    </location>
</feature>
<dbReference type="RefSeq" id="WP_228106619.1">
    <property type="nucleotide sequence ID" value="NZ_CP101637.1"/>
</dbReference>
<dbReference type="InterPro" id="IPR019096">
    <property type="entry name" value="YopX_protein"/>
</dbReference>
<evidence type="ECO:0000313" key="2">
    <source>
        <dbReference type="EMBL" id="WMT79895.1"/>
    </source>
</evidence>
<protein>
    <recommendedName>
        <fullName evidence="1">YopX protein domain-containing protein</fullName>
    </recommendedName>
</protein>
<keyword evidence="3" id="KW-1185">Reference proteome</keyword>
<dbReference type="Pfam" id="PF09643">
    <property type="entry name" value="YopX"/>
    <property type="match status" value="1"/>
</dbReference>